<keyword evidence="1" id="KW-0812">Transmembrane</keyword>
<sequence>MDLEQVILTVMAMPIVSFTAFAFGRNPFLWAFWAYLFQFWCLIPLFLMKKKPRQELPQSILKFAGEINMKRELRKIKTPDDLFGEREG</sequence>
<protein>
    <submittedName>
        <fullName evidence="2">Uncharacterized protein</fullName>
    </submittedName>
</protein>
<accession>A0A0R2PZI1</accession>
<feature type="transmembrane region" description="Helical" evidence="1">
    <location>
        <begin position="30"/>
        <end position="48"/>
    </location>
</feature>
<dbReference type="AlphaFoldDB" id="A0A0R2PZI1"/>
<organism evidence="2 3">
    <name type="scientific">Actinobacteria bacterium BACL2 MAG-120813-bin23</name>
    <dbReference type="NCBI Taxonomy" id="1655569"/>
    <lineage>
        <taxon>Bacteria</taxon>
        <taxon>Bacillati</taxon>
        <taxon>Actinomycetota</taxon>
        <taxon>Actinomycetes</taxon>
        <taxon>Actinomycetes incertae sedis</taxon>
        <taxon>ac1 cluster</taxon>
    </lineage>
</organism>
<feature type="transmembrane region" description="Helical" evidence="1">
    <location>
        <begin position="7"/>
        <end position="24"/>
    </location>
</feature>
<evidence type="ECO:0000313" key="2">
    <source>
        <dbReference type="EMBL" id="KRO43268.1"/>
    </source>
</evidence>
<evidence type="ECO:0000256" key="1">
    <source>
        <dbReference type="SAM" id="Phobius"/>
    </source>
</evidence>
<keyword evidence="1" id="KW-0472">Membrane</keyword>
<reference evidence="2 3" key="1">
    <citation type="submission" date="2015-10" db="EMBL/GenBank/DDBJ databases">
        <title>Metagenome-Assembled Genomes uncover a global brackish microbiome.</title>
        <authorList>
            <person name="Hugerth L.W."/>
            <person name="Larsson J."/>
            <person name="Alneberg J."/>
            <person name="Lindh M.V."/>
            <person name="Legrand C."/>
            <person name="Pinhassi J."/>
            <person name="Andersson A.F."/>
        </authorList>
    </citation>
    <scope>NUCLEOTIDE SEQUENCE [LARGE SCALE GENOMIC DNA]</scope>
    <source>
        <strain evidence="2">BACL2 MAG-120813-bin23</strain>
    </source>
</reference>
<proteinExistence type="predicted"/>
<evidence type="ECO:0000313" key="3">
    <source>
        <dbReference type="Proteomes" id="UP000054212"/>
    </source>
</evidence>
<dbReference type="EMBL" id="LIAT01000291">
    <property type="protein sequence ID" value="KRO43268.1"/>
    <property type="molecule type" value="Genomic_DNA"/>
</dbReference>
<keyword evidence="1" id="KW-1133">Transmembrane helix</keyword>
<gene>
    <name evidence="2" type="ORF">ABR61_05780</name>
</gene>
<dbReference type="Proteomes" id="UP000054212">
    <property type="component" value="Unassembled WGS sequence"/>
</dbReference>
<name>A0A0R2PZI1_9ACTN</name>
<comment type="caution">
    <text evidence="2">The sequence shown here is derived from an EMBL/GenBank/DDBJ whole genome shotgun (WGS) entry which is preliminary data.</text>
</comment>